<feature type="domain" description="YHYH" evidence="1">
    <location>
        <begin position="163"/>
        <end position="338"/>
    </location>
</feature>
<dbReference type="InterPro" id="IPR025924">
    <property type="entry name" value="YHYH_dom"/>
</dbReference>
<sequence length="388" mass="39061">MFKSFKIIAVVVASVLAIIVPTQQVSAASVGGKCSRAGILGGSASNPLICTKVGKNLKWQKAPALPAQTSPVATTVATTTTVATVATVPAATTSGASGLRTIGECPTARFPNLSGSVGAGSGYAKPSISVSCTDSVVTVSSNNMIGYTFVAKTPHSLAAQSYTWKIARNPAVAASPTSIGGATPTMGTLGFTTTGLAIYGATEGPYPASAPYGDPNYNGLLDTCGGHAGPGNAYHNHVLYQVAACNLNNLAVLGYAIDGFPIYGPTACLNVACTSTGTVRSGYTKIGDPAKNVWSAYSYTASSDALVLDACNGRTQPDGSYGYHAVLSFPYILGCLKGTATVQAGAAAEPMPAMTNNAGQSSGVRSSSASPLLAKEGLSVYCVVNSLN</sequence>
<dbReference type="AlphaFoldDB" id="A0A6J6UK84"/>
<evidence type="ECO:0000259" key="1">
    <source>
        <dbReference type="Pfam" id="PF14240"/>
    </source>
</evidence>
<dbReference type="EMBL" id="CAEZZK010000103">
    <property type="protein sequence ID" value="CAB4759926.1"/>
    <property type="molecule type" value="Genomic_DNA"/>
</dbReference>
<reference evidence="2" key="1">
    <citation type="submission" date="2020-05" db="EMBL/GenBank/DDBJ databases">
        <authorList>
            <person name="Chiriac C."/>
            <person name="Salcher M."/>
            <person name="Ghai R."/>
            <person name="Kavagutti S V."/>
        </authorList>
    </citation>
    <scope>NUCLEOTIDE SEQUENCE</scope>
</reference>
<protein>
    <submittedName>
        <fullName evidence="2">Unannotated protein</fullName>
    </submittedName>
</protein>
<accession>A0A6J6UK84</accession>
<name>A0A6J6UK84_9ZZZZ</name>
<organism evidence="2">
    <name type="scientific">freshwater metagenome</name>
    <dbReference type="NCBI Taxonomy" id="449393"/>
    <lineage>
        <taxon>unclassified sequences</taxon>
        <taxon>metagenomes</taxon>
        <taxon>ecological metagenomes</taxon>
    </lineage>
</organism>
<proteinExistence type="predicted"/>
<evidence type="ECO:0000313" key="2">
    <source>
        <dbReference type="EMBL" id="CAB4759926.1"/>
    </source>
</evidence>
<gene>
    <name evidence="2" type="ORF">UFOPK2855_00612</name>
</gene>
<dbReference type="Pfam" id="PF14240">
    <property type="entry name" value="YHYH"/>
    <property type="match status" value="1"/>
</dbReference>